<gene>
    <name evidence="3" type="ORF">DCR58_00105</name>
</gene>
<feature type="chain" id="PRO_5016583389" description="FlgO domain-containing protein" evidence="1">
    <location>
        <begin position="18"/>
        <end position="183"/>
    </location>
</feature>
<feature type="domain" description="FlgO" evidence="2">
    <location>
        <begin position="29"/>
        <end position="164"/>
    </location>
</feature>
<dbReference type="AlphaFoldDB" id="A0A348WKV1"/>
<keyword evidence="1" id="KW-0732">Signal</keyword>
<protein>
    <recommendedName>
        <fullName evidence="2">FlgO domain-containing protein</fullName>
    </recommendedName>
</protein>
<dbReference type="InterPro" id="IPR041215">
    <property type="entry name" value="FlgO_dom"/>
</dbReference>
<comment type="caution">
    <text evidence="3">The sequence shown here is derived from an EMBL/GenBank/DDBJ whole genome shotgun (WGS) entry which is preliminary data.</text>
</comment>
<feature type="signal peptide" evidence="1">
    <location>
        <begin position="1"/>
        <end position="17"/>
    </location>
</feature>
<evidence type="ECO:0000313" key="4">
    <source>
        <dbReference type="Proteomes" id="UP000262878"/>
    </source>
</evidence>
<evidence type="ECO:0000313" key="3">
    <source>
        <dbReference type="EMBL" id="HAR55163.1"/>
    </source>
</evidence>
<dbReference type="EMBL" id="DMUP01000004">
    <property type="protein sequence ID" value="HAR55163.1"/>
    <property type="molecule type" value="Genomic_DNA"/>
</dbReference>
<accession>A0A348WKV1</accession>
<organism evidence="3 4">
    <name type="scientific">Idiomarina baltica</name>
    <dbReference type="NCBI Taxonomy" id="190892"/>
    <lineage>
        <taxon>Bacteria</taxon>
        <taxon>Pseudomonadati</taxon>
        <taxon>Pseudomonadota</taxon>
        <taxon>Gammaproteobacteria</taxon>
        <taxon>Alteromonadales</taxon>
        <taxon>Idiomarinaceae</taxon>
        <taxon>Idiomarina</taxon>
    </lineage>
</organism>
<proteinExistence type="predicted"/>
<dbReference type="STRING" id="314276.OS145_10892"/>
<evidence type="ECO:0000259" key="2">
    <source>
        <dbReference type="Pfam" id="PF17680"/>
    </source>
</evidence>
<dbReference type="Proteomes" id="UP000262878">
    <property type="component" value="Unassembled WGS sequence"/>
</dbReference>
<dbReference type="RefSeq" id="WP_006954825.1">
    <property type="nucleotide sequence ID" value="NZ_DAIRLQ010000007.1"/>
</dbReference>
<evidence type="ECO:0000256" key="1">
    <source>
        <dbReference type="SAM" id="SignalP"/>
    </source>
</evidence>
<dbReference type="Pfam" id="PF17680">
    <property type="entry name" value="FlgO"/>
    <property type="match status" value="1"/>
</dbReference>
<reference evidence="3 4" key="1">
    <citation type="journal article" date="2018" name="Nat. Biotechnol.">
        <title>A standardized bacterial taxonomy based on genome phylogeny substantially revises the tree of life.</title>
        <authorList>
            <person name="Parks D.H."/>
            <person name="Chuvochina M."/>
            <person name="Waite D.W."/>
            <person name="Rinke C."/>
            <person name="Skarshewski A."/>
            <person name="Chaumeil P.A."/>
            <person name="Hugenholtz P."/>
        </authorList>
    </citation>
    <scope>NUCLEOTIDE SEQUENCE [LARGE SCALE GENOMIC DNA]</scope>
    <source>
        <strain evidence="3">UBA9360</strain>
    </source>
</reference>
<name>A0A348WKV1_9GAMM</name>
<sequence>MRVLVILLSLMVLPAKAHSISPYDEIADRLAQQLVTQLNQSSPRQAHAQVGITRWVMSDTLELPTSENALYSVSHEVSEALYSHLTERNVKLIDFRAQNGVTLTSAGATMLTNDKQQLNLNPNLDWVLVGTMSREDDGVMLSIRVLDRRSQSVLAAANHYVPKHLYWPNKSAQIIDGHLQRSR</sequence>